<dbReference type="InterPro" id="IPR057727">
    <property type="entry name" value="WCX_dom"/>
</dbReference>
<sequence>MTNPVSRTINRRDRLFELLTTLLESTSEVSLVKLAKTHQVSIDTIRRDLMMLDNLICKERQYFEIHWGKVYVYFQENIAPIKEDLQMYLILALKQMEYFANDKSGDAVYKKLIRFTEKSMNELDQERFHNYMAHIHISNYAYPINRNSFYEQVTLVLKAISKGNFISVNKGVYTRYLDPFGIYFAKGAFYLLAEEYELISNGNRRIPAKKKELRHFRFDRLSKWKEQEYESPINSSKKSALSKKYLHAMWEAEGPQKEPFTLELAVFDKKVWNRIKERQWTEKQTFIDNEGAEVGRLFFDSITSEQEITKWILGWGSAVQVIKPIWLKEAIQKEIKNMLKRY</sequence>
<gene>
    <name evidence="6" type="ORF">G4D64_11365</name>
    <name evidence="5" type="ORF">H1Z61_11975</name>
</gene>
<dbReference type="Proteomes" id="UP000472971">
    <property type="component" value="Unassembled WGS sequence"/>
</dbReference>
<reference evidence="5 8" key="2">
    <citation type="submission" date="2020-07" db="EMBL/GenBank/DDBJ databases">
        <authorList>
            <person name="Feng H."/>
        </authorList>
    </citation>
    <scope>NUCLEOTIDE SEQUENCE [LARGE SCALE GENOMIC DNA]</scope>
    <source>
        <strain evidence="8">s-12</strain>
        <strain evidence="5">S-12</strain>
    </source>
</reference>
<evidence type="ECO:0000313" key="7">
    <source>
        <dbReference type="Proteomes" id="UP000472971"/>
    </source>
</evidence>
<evidence type="ECO:0000259" key="4">
    <source>
        <dbReference type="Pfam" id="PF25583"/>
    </source>
</evidence>
<protein>
    <submittedName>
        <fullName evidence="6">WYL domain-containing protein</fullName>
    </submittedName>
</protein>
<feature type="domain" description="WCX" evidence="4">
    <location>
        <begin position="267"/>
        <end position="339"/>
    </location>
</feature>
<dbReference type="PANTHER" id="PTHR34580">
    <property type="match status" value="1"/>
</dbReference>
<keyword evidence="1" id="KW-0805">Transcription regulation</keyword>
<evidence type="ECO:0000313" key="8">
    <source>
        <dbReference type="Proteomes" id="UP000570010"/>
    </source>
</evidence>
<dbReference type="EMBL" id="JAAIWN010000026">
    <property type="protein sequence ID" value="NEY82085.1"/>
    <property type="molecule type" value="Genomic_DNA"/>
</dbReference>
<name>A0A6B3W0H0_9BACI</name>
<organism evidence="6 7">
    <name type="scientific">Bacillus aquiflavi</name>
    <dbReference type="NCBI Taxonomy" id="2672567"/>
    <lineage>
        <taxon>Bacteria</taxon>
        <taxon>Bacillati</taxon>
        <taxon>Bacillota</taxon>
        <taxon>Bacilli</taxon>
        <taxon>Bacillales</taxon>
        <taxon>Bacillaceae</taxon>
        <taxon>Bacillus</taxon>
    </lineage>
</organism>
<dbReference type="PANTHER" id="PTHR34580:SF1">
    <property type="entry name" value="PROTEIN PAFC"/>
    <property type="match status" value="1"/>
</dbReference>
<comment type="caution">
    <text evidence="6">The sequence shown here is derived from an EMBL/GenBank/DDBJ whole genome shotgun (WGS) entry which is preliminary data.</text>
</comment>
<dbReference type="InterPro" id="IPR036388">
    <property type="entry name" value="WH-like_DNA-bd_sf"/>
</dbReference>
<dbReference type="Pfam" id="PF25583">
    <property type="entry name" value="WCX"/>
    <property type="match status" value="1"/>
</dbReference>
<dbReference type="PROSITE" id="PS52050">
    <property type="entry name" value="WYL"/>
    <property type="match status" value="1"/>
</dbReference>
<evidence type="ECO:0000313" key="5">
    <source>
        <dbReference type="EMBL" id="MBA4537829.1"/>
    </source>
</evidence>
<feature type="domain" description="HTH deoR-type" evidence="3">
    <location>
        <begin position="19"/>
        <end position="55"/>
    </location>
</feature>
<evidence type="ECO:0000256" key="1">
    <source>
        <dbReference type="ARBA" id="ARBA00023015"/>
    </source>
</evidence>
<dbReference type="EMBL" id="JACEIO010000028">
    <property type="protein sequence ID" value="MBA4537829.1"/>
    <property type="molecule type" value="Genomic_DNA"/>
</dbReference>
<keyword evidence="2" id="KW-0804">Transcription</keyword>
<accession>A0A6B3W0H0</accession>
<evidence type="ECO:0000256" key="2">
    <source>
        <dbReference type="ARBA" id="ARBA00023163"/>
    </source>
</evidence>
<dbReference type="AlphaFoldDB" id="A0A6B3W0H0"/>
<reference evidence="6 7" key="1">
    <citation type="submission" date="2020-02" db="EMBL/GenBank/DDBJ databases">
        <title>Bacillus aquiflavi sp. nov., isolated from yellow water of strong flavor Chinese baijiu in Yibin region of China.</title>
        <authorList>
            <person name="Xie J."/>
        </authorList>
    </citation>
    <scope>NUCLEOTIDE SEQUENCE [LARGE SCALE GENOMIC DNA]</scope>
    <source>
        <strain evidence="6 7">3H-10</strain>
    </source>
</reference>
<dbReference type="GO" id="GO:0003700">
    <property type="term" value="F:DNA-binding transcription factor activity"/>
    <property type="evidence" value="ECO:0007669"/>
    <property type="project" value="InterPro"/>
</dbReference>
<dbReference type="InterPro" id="IPR051534">
    <property type="entry name" value="CBASS_pafABC_assoc_protein"/>
</dbReference>
<dbReference type="Gene3D" id="1.10.10.10">
    <property type="entry name" value="Winged helix-like DNA-binding domain superfamily/Winged helix DNA-binding domain"/>
    <property type="match status" value="1"/>
</dbReference>
<evidence type="ECO:0000313" key="6">
    <source>
        <dbReference type="EMBL" id="NEY82085.1"/>
    </source>
</evidence>
<dbReference type="Proteomes" id="UP000570010">
    <property type="component" value="Unassembled WGS sequence"/>
</dbReference>
<evidence type="ECO:0000259" key="3">
    <source>
        <dbReference type="Pfam" id="PF08220"/>
    </source>
</evidence>
<dbReference type="RefSeq" id="WP_163242472.1">
    <property type="nucleotide sequence ID" value="NZ_CP082780.1"/>
</dbReference>
<dbReference type="Pfam" id="PF08220">
    <property type="entry name" value="HTH_DeoR"/>
    <property type="match status" value="1"/>
</dbReference>
<keyword evidence="7" id="KW-1185">Reference proteome</keyword>
<proteinExistence type="predicted"/>
<dbReference type="InterPro" id="IPR001034">
    <property type="entry name" value="DeoR_HTH"/>
</dbReference>